<keyword evidence="1" id="KW-0326">Glycosidase</keyword>
<protein>
    <submittedName>
        <fullName evidence="1">Flagellar protein FlgJ [peptidoglycan hydrolase]</fullName>
        <ecNumber evidence="1">3.2.1.-</ecNumber>
    </submittedName>
</protein>
<dbReference type="AlphaFoldDB" id="A0A3B0TNV6"/>
<keyword evidence="1" id="KW-0966">Cell projection</keyword>
<dbReference type="GO" id="GO:0016798">
    <property type="term" value="F:hydrolase activity, acting on glycosyl bonds"/>
    <property type="evidence" value="ECO:0007669"/>
    <property type="project" value="UniProtKB-KW"/>
</dbReference>
<sequence length="346" mass="35480">MSATAPVAGPEQITQALRSASRQTGAEFDYLLQTAKRESGLNAAAKASTSSATGLFQFIEGTWMETVKASGAKYGLSEAAAAIQKTPSGRYEVADPKVRAAILALRTNPAAAALMAGEFTQLNAQKLQARLGRAPSQGELYIAHFLGAGGAGQLISAVSSRPGDNASQLFPAAAKANTSIFYTQDGQARTVEAVYRNLVAKHQQGGVAVADAGLAARSGPLDITPDRAKAGLAPFKVAGLAPGQNSALGPTMAIAAYVSPDRPLHSLFAPSRTSPATEPSPARRQSLVATLKAYGVDPAPAKAKAAPNRLEAGGRPLWGGGLFTNAQVKPGTMQGGLFTVPAGYAR</sequence>
<dbReference type="InterPro" id="IPR023346">
    <property type="entry name" value="Lysozyme-like_dom_sf"/>
</dbReference>
<dbReference type="SUPFAM" id="SSF53955">
    <property type="entry name" value="Lysozyme-like"/>
    <property type="match status" value="1"/>
</dbReference>
<dbReference type="EMBL" id="UOEM01000109">
    <property type="protein sequence ID" value="VAW17893.1"/>
    <property type="molecule type" value="Genomic_DNA"/>
</dbReference>
<keyword evidence="1" id="KW-0282">Flagellum</keyword>
<keyword evidence="1" id="KW-0969">Cilium</keyword>
<proteinExistence type="predicted"/>
<name>A0A3B0TNV6_9ZZZZ</name>
<dbReference type="Gene3D" id="1.10.530.10">
    <property type="match status" value="1"/>
</dbReference>
<organism evidence="1">
    <name type="scientific">hydrothermal vent metagenome</name>
    <dbReference type="NCBI Taxonomy" id="652676"/>
    <lineage>
        <taxon>unclassified sequences</taxon>
        <taxon>metagenomes</taxon>
        <taxon>ecological metagenomes</taxon>
    </lineage>
</organism>
<accession>A0A3B0TNV6</accession>
<reference evidence="1" key="1">
    <citation type="submission" date="2018-06" db="EMBL/GenBank/DDBJ databases">
        <authorList>
            <person name="Zhirakovskaya E."/>
        </authorList>
    </citation>
    <scope>NUCLEOTIDE SEQUENCE</scope>
</reference>
<evidence type="ECO:0000313" key="1">
    <source>
        <dbReference type="EMBL" id="VAW17893.1"/>
    </source>
</evidence>
<keyword evidence="1" id="KW-0378">Hydrolase</keyword>
<dbReference type="EC" id="3.2.1.-" evidence="1"/>
<gene>
    <name evidence="1" type="ORF">MNBD_ALPHA09-391</name>
</gene>